<feature type="domain" description="TonB-dependent receptor plug" evidence="14">
    <location>
        <begin position="278"/>
        <end position="353"/>
    </location>
</feature>
<dbReference type="KEGG" id="fae:FAES_2908"/>
<name>I0K9W4_9BACT</name>
<dbReference type="InterPro" id="IPR012910">
    <property type="entry name" value="Plug_dom"/>
</dbReference>
<evidence type="ECO:0000259" key="13">
    <source>
        <dbReference type="Pfam" id="PF00593"/>
    </source>
</evidence>
<evidence type="ECO:0000256" key="10">
    <source>
        <dbReference type="PROSITE-ProRule" id="PRU01360"/>
    </source>
</evidence>
<dbReference type="SUPFAM" id="SSF56935">
    <property type="entry name" value="Porins"/>
    <property type="match status" value="1"/>
</dbReference>
<evidence type="ECO:0000256" key="6">
    <source>
        <dbReference type="ARBA" id="ARBA00023077"/>
    </source>
</evidence>
<evidence type="ECO:0000256" key="11">
    <source>
        <dbReference type="RuleBase" id="RU003357"/>
    </source>
</evidence>
<feature type="chain" id="PRO_5003631316" evidence="12">
    <location>
        <begin position="23"/>
        <end position="920"/>
    </location>
</feature>
<evidence type="ECO:0000259" key="14">
    <source>
        <dbReference type="Pfam" id="PF07715"/>
    </source>
</evidence>
<dbReference type="GO" id="GO:0009279">
    <property type="term" value="C:cell outer membrane"/>
    <property type="evidence" value="ECO:0007669"/>
    <property type="project" value="UniProtKB-SubCell"/>
</dbReference>
<dbReference type="Gene3D" id="2.40.170.20">
    <property type="entry name" value="TonB-dependent receptor, beta-barrel domain"/>
    <property type="match status" value="1"/>
</dbReference>
<comment type="subcellular location">
    <subcellularLocation>
        <location evidence="1 10">Cell outer membrane</location>
        <topology evidence="1 10">Multi-pass membrane protein</topology>
    </subcellularLocation>
</comment>
<gene>
    <name evidence="15" type="ORF">FAES_2908</name>
</gene>
<dbReference type="eggNOG" id="COG1629">
    <property type="taxonomic scope" value="Bacteria"/>
</dbReference>
<evidence type="ECO:0000256" key="3">
    <source>
        <dbReference type="ARBA" id="ARBA00022452"/>
    </source>
</evidence>
<keyword evidence="8 15" id="KW-0675">Receptor</keyword>
<proteinExistence type="inferred from homology"/>
<dbReference type="InterPro" id="IPR008969">
    <property type="entry name" value="CarboxyPept-like_regulatory"/>
</dbReference>
<protein>
    <submittedName>
        <fullName evidence="15">TonB-dependent receptor</fullName>
    </submittedName>
</protein>
<dbReference type="Pfam" id="PF07715">
    <property type="entry name" value="Plug"/>
    <property type="match status" value="1"/>
</dbReference>
<comment type="similarity">
    <text evidence="10 11">Belongs to the TonB-dependent receptor family.</text>
</comment>
<dbReference type="Proteomes" id="UP000011058">
    <property type="component" value="Chromosome"/>
</dbReference>
<keyword evidence="3 10" id="KW-1134">Transmembrane beta strand</keyword>
<reference evidence="15 16" key="1">
    <citation type="journal article" date="2012" name="J. Bacteriol.">
        <title>Genome Sequence of Fibrella aestuarina BUZ 2T, a Filamentous Marine Bacterium.</title>
        <authorList>
            <person name="Filippini M."/>
            <person name="Qi W."/>
            <person name="Blom J."/>
            <person name="Goesmann A."/>
            <person name="Smits T.H."/>
            <person name="Bagheri H.C."/>
        </authorList>
    </citation>
    <scope>NUCLEOTIDE SEQUENCE [LARGE SCALE GENOMIC DNA]</scope>
    <source>
        <strain evidence="16">BUZ 2T</strain>
    </source>
</reference>
<dbReference type="HOGENOM" id="CLU_016599_0_0_10"/>
<dbReference type="GO" id="GO:0044718">
    <property type="term" value="P:siderophore transmembrane transport"/>
    <property type="evidence" value="ECO:0007669"/>
    <property type="project" value="TreeGrafter"/>
</dbReference>
<dbReference type="Gene3D" id="2.170.130.10">
    <property type="entry name" value="TonB-dependent receptor, plug domain"/>
    <property type="match status" value="1"/>
</dbReference>
<dbReference type="OrthoDB" id="1111684at2"/>
<keyword evidence="6 11" id="KW-0798">TonB box</keyword>
<evidence type="ECO:0000313" key="16">
    <source>
        <dbReference type="Proteomes" id="UP000011058"/>
    </source>
</evidence>
<dbReference type="Pfam" id="PF00593">
    <property type="entry name" value="TonB_dep_Rec_b-barrel"/>
    <property type="match status" value="1"/>
</dbReference>
<dbReference type="STRING" id="1166018.FAES_2908"/>
<dbReference type="Pfam" id="PF13715">
    <property type="entry name" value="CarbopepD_reg_2"/>
    <property type="match status" value="1"/>
</dbReference>
<sequence>MTNLYRLFLVVVYLGVSGWACAQTQPTVSGSFAGVPFEQFVKQVEAQTPYRFFYARRDVDSLQVRVQATNQPLAPVLNQVLAGTNLRFAIDQKQRVFITADQAIRTELPPNYFDRGAGNGPGDTVAVEFGAVRDKARLSLETRVVEIGQRANAGRGGNATLAGRIRNATTGEPAVGVTVMLDKPRTGVVTDAYGYYSLPMPRGRHELTFRSIGLLDTKRQVVIWSDGKLDLDMDEVVVPLREVTINSRKDVNVASTQMGSERLDIKTIKQVPTVLGEADLIRVVLTLPGVKSVGEGTVGFNVRGGSAGQNLILFNDATIYNPSHLFGFFSAFNPDIIKSVDLYKSAIPARFGGRLSSVLDITTRDGNKKKWVGAGGVGPVTGRLTLEGPLVTDKTSILIGGRTTYSDWLLRQLPNGTYNNGQAAFYDVNLGITHEASDKNSFYLTAYLSRDQFKIGGDSLYTYQNQVVSAKWKHVFSNKLYAVTTGTYSRYNYGVSSDKKPTEGFRFGFDIRQSAAKIDFAYFPNPSHVVDFGIGTTHYSLRPGNLQPTGEASLIQPSVVPNEQGLENAVYINDRFDVTPRLSINGGLRYSLFMNLGPSRVFTYAPNQARTERTITDTLQYGAGSTVSTNGGLEYRLGVRYLITDNLSVKASYNRMRQYLHMLSNTVAVSPLDIYKLSDTYLKPQVGDQYSLGFYQNLRASTIELSVEGYYRTLQNQLDFRSGGTLLLNQHLETDLVSAEGVAYGVEVMLKKQSGKLNGWLSYTYARSLLRTVTPYTAESVNNGSYYPSSYDKPHDVTLIGNYKINRRLSISVNATYSTGRPITLPLARYVIDGTERVFYSERNQYRIPDYFRTDLSLNIEGNHKIRKLAHSSWTLGVYNLTGRRNAYSVYFTSANGRIRGYQLSIFGQPIPTLTYNFRF</sequence>
<evidence type="ECO:0000256" key="1">
    <source>
        <dbReference type="ARBA" id="ARBA00004571"/>
    </source>
</evidence>
<feature type="domain" description="TonB-dependent receptor-like beta-barrel" evidence="13">
    <location>
        <begin position="404"/>
        <end position="881"/>
    </location>
</feature>
<dbReference type="PATRIC" id="fig|1166018.3.peg.4677"/>
<dbReference type="Gene3D" id="2.60.40.1120">
    <property type="entry name" value="Carboxypeptidase-like, regulatory domain"/>
    <property type="match status" value="1"/>
</dbReference>
<evidence type="ECO:0000256" key="8">
    <source>
        <dbReference type="ARBA" id="ARBA00023170"/>
    </source>
</evidence>
<keyword evidence="16" id="KW-1185">Reference proteome</keyword>
<dbReference type="SUPFAM" id="SSF49464">
    <property type="entry name" value="Carboxypeptidase regulatory domain-like"/>
    <property type="match status" value="1"/>
</dbReference>
<keyword evidence="5 12" id="KW-0732">Signal</keyword>
<evidence type="ECO:0000256" key="7">
    <source>
        <dbReference type="ARBA" id="ARBA00023136"/>
    </source>
</evidence>
<evidence type="ECO:0000256" key="9">
    <source>
        <dbReference type="ARBA" id="ARBA00023237"/>
    </source>
</evidence>
<dbReference type="EMBL" id="HE796683">
    <property type="protein sequence ID" value="CCH00917.1"/>
    <property type="molecule type" value="Genomic_DNA"/>
</dbReference>
<evidence type="ECO:0000256" key="2">
    <source>
        <dbReference type="ARBA" id="ARBA00022448"/>
    </source>
</evidence>
<keyword evidence="4 10" id="KW-0812">Transmembrane</keyword>
<dbReference type="PANTHER" id="PTHR30069:SF29">
    <property type="entry name" value="HEMOGLOBIN AND HEMOGLOBIN-HAPTOGLOBIN-BINDING PROTEIN 1-RELATED"/>
    <property type="match status" value="1"/>
</dbReference>
<dbReference type="AlphaFoldDB" id="I0K9W4"/>
<keyword evidence="2 10" id="KW-0813">Transport</keyword>
<dbReference type="PANTHER" id="PTHR30069">
    <property type="entry name" value="TONB-DEPENDENT OUTER MEMBRANE RECEPTOR"/>
    <property type="match status" value="1"/>
</dbReference>
<evidence type="ECO:0000256" key="5">
    <source>
        <dbReference type="ARBA" id="ARBA00022729"/>
    </source>
</evidence>
<dbReference type="RefSeq" id="WP_015332016.1">
    <property type="nucleotide sequence ID" value="NC_020054.1"/>
</dbReference>
<dbReference type="InterPro" id="IPR000531">
    <property type="entry name" value="Beta-barrel_TonB"/>
</dbReference>
<dbReference type="GO" id="GO:0015344">
    <property type="term" value="F:siderophore uptake transmembrane transporter activity"/>
    <property type="evidence" value="ECO:0007669"/>
    <property type="project" value="TreeGrafter"/>
</dbReference>
<evidence type="ECO:0000256" key="4">
    <source>
        <dbReference type="ARBA" id="ARBA00022692"/>
    </source>
</evidence>
<evidence type="ECO:0000313" key="15">
    <source>
        <dbReference type="EMBL" id="CCH00917.1"/>
    </source>
</evidence>
<evidence type="ECO:0000256" key="12">
    <source>
        <dbReference type="SAM" id="SignalP"/>
    </source>
</evidence>
<dbReference type="InterPro" id="IPR037066">
    <property type="entry name" value="Plug_dom_sf"/>
</dbReference>
<dbReference type="PROSITE" id="PS52016">
    <property type="entry name" value="TONB_DEPENDENT_REC_3"/>
    <property type="match status" value="1"/>
</dbReference>
<keyword evidence="9 10" id="KW-0998">Cell outer membrane</keyword>
<keyword evidence="7 10" id="KW-0472">Membrane</keyword>
<accession>I0K9W4</accession>
<dbReference type="InterPro" id="IPR036942">
    <property type="entry name" value="Beta-barrel_TonB_sf"/>
</dbReference>
<feature type="signal peptide" evidence="12">
    <location>
        <begin position="1"/>
        <end position="22"/>
    </location>
</feature>
<organism evidence="15 16">
    <name type="scientific">Fibrella aestuarina BUZ 2</name>
    <dbReference type="NCBI Taxonomy" id="1166018"/>
    <lineage>
        <taxon>Bacteria</taxon>
        <taxon>Pseudomonadati</taxon>
        <taxon>Bacteroidota</taxon>
        <taxon>Cytophagia</taxon>
        <taxon>Cytophagales</taxon>
        <taxon>Spirosomataceae</taxon>
        <taxon>Fibrella</taxon>
    </lineage>
</organism>
<dbReference type="InterPro" id="IPR039426">
    <property type="entry name" value="TonB-dep_rcpt-like"/>
</dbReference>